<dbReference type="Proteomes" id="UP000320533">
    <property type="component" value="Chromosome"/>
</dbReference>
<proteinExistence type="predicted"/>
<accession>A0A4Y1VKZ0</accession>
<sequence length="69" mass="8154">MEQTGQVFDGLFCVVQIAFEFRYDKQVNDFLRSPLFYFAGYLIKVIGRDAKPVRIISYISFYMEILSQQ</sequence>
<evidence type="ECO:0000313" key="2">
    <source>
        <dbReference type="Proteomes" id="UP000320533"/>
    </source>
</evidence>
<name>A0A4Y1VKZ0_BACUN</name>
<organism evidence="1 2">
    <name type="scientific">Bacteroides uniformis</name>
    <dbReference type="NCBI Taxonomy" id="820"/>
    <lineage>
        <taxon>Bacteria</taxon>
        <taxon>Pseudomonadati</taxon>
        <taxon>Bacteroidota</taxon>
        <taxon>Bacteroidia</taxon>
        <taxon>Bacteroidales</taxon>
        <taxon>Bacteroidaceae</taxon>
        <taxon>Bacteroides</taxon>
    </lineage>
</organism>
<dbReference type="KEGG" id="bun:Bun01g_34220"/>
<gene>
    <name evidence="1" type="ORF">Bun01g_34220</name>
</gene>
<evidence type="ECO:0000313" key="1">
    <source>
        <dbReference type="EMBL" id="BBK89052.1"/>
    </source>
</evidence>
<dbReference type="AlphaFoldDB" id="A0A4Y1VKZ0"/>
<dbReference type="EMBL" id="AP019724">
    <property type="protein sequence ID" value="BBK89052.1"/>
    <property type="molecule type" value="Genomic_DNA"/>
</dbReference>
<reference evidence="1 2" key="1">
    <citation type="submission" date="2019-06" db="EMBL/GenBank/DDBJ databases">
        <title>Complete genome sequence of Bacteroides uniformis NBRC 113350.</title>
        <authorList>
            <person name="Miura T."/>
            <person name="Furukawa M."/>
            <person name="Shimamura M."/>
            <person name="Ohyama Y."/>
            <person name="Yamazoe A."/>
            <person name="Kawasaki H."/>
        </authorList>
    </citation>
    <scope>NUCLEOTIDE SEQUENCE [LARGE SCALE GENOMIC DNA]</scope>
    <source>
        <strain evidence="1 2">NBRC 113350</strain>
    </source>
</reference>
<protein>
    <submittedName>
        <fullName evidence="1">Uncharacterized protein</fullName>
    </submittedName>
</protein>